<name>A0AAV4DWN0_9GAST</name>
<sequence length="1206" mass="131156">MSYPGPPGAQAAYDSSGQQPPAAGYGWSPMQAGWNQQQQAYPYQPAQQHYAPQASNNYVGQGYVGEGGAATYRESYSYSNGAYEGYVGQGPSGEQFGSSSSSQHYGTGDSGQFMNQGWSAGQQQQWGWDQNSNMKGVPSNGEESHTPTWRGRGGRGGPPAFGGGRGARGRGDASYFDKGKEDGPFTFSKDHGGSSSRGGSFAFGSGRGGPPAFGSGRGTGGDRGRGIGGDRGRSIGGDRGRGIGGDRGRGISGDRNRGRGNDAGRGGRGRDDAGQGRGGGARFERGRGRGSAGMGDRGGGRGRGRGGGTGGGSLTDRGRGRGGSGNTRGRGGPAFGSGRGGDDRGRHAVSESVTVADTGVGLASIGDLIKSAQQRRLQGMTKGLSPDAPLSDFVERWKTFSRDFVDCGNPISNLECSLKASKLDLLQLRSETDLLFKVSNTYNIFTSTLILVKKFAPLDHRDQETAFLARGLGLNKKAAKADCYQKAHKLLMDCSVTEIMSQTDTDESTLRQEIQILHKDNPRGFMDLLKKTTETTELGEGDPQRPKPLQAPKRKAPAGNASDHGSAKKPRPLMGPEDYAAENQSSLAPKKKQGILMQRSAPLQAKLAKLKELLKEEGITKLHIVPKIDQFAHKTAVTIRNVYKYIDIPSLGFENKTPLYCEIYFDDTWVAASEPSIKRNTAMHEAYCNFTDILCSKSVEEIASNPRRWSVAMESMPDVCTVVTKWQGEDNDSLLTSNLANMKQMMQAMPQVKFPVNKMVLTEHETDKNIENVFKSLELSATRNLVLLECEILRNSDHSFTCNISLQGKVMATRIHSVKNVAKRLASEAVMKQLQKTNDFIFVAAEYVGQTYTKSDLFKKAQEKRDAGLEPPSCVSKIIDKVLVKKPPDGLTPEALKRYEEDLKASHAVEEQQENKNLRPLLPYLAMVVYEIIDNHYEKLSLEDIIFDVRGMARSQREVIGYCAGKMGMRINTKVRNKEQASLLRRCITAQDMSKMLQIHGGTSGRYKLTKCHNPCSQKELDEFQEQYLSVYKAYKSSRDLDEELAATSGEKAPPKVSNSPARPAAKKDTAKPSSAVSAWENNEPLKFKGSPTSGAVEEANVTPDAGSRPAPPDTQGPRPLLPGPRAPLAKRAPRPTVQYPGPPRKPQPLLSRPGQPLQRLPQLPPRQMHPHMRHPPPLRHPLPPRQPRPERMSAPGPRVGGHFQY</sequence>
<feature type="compositionally biased region" description="Basic and acidic residues" evidence="1">
    <location>
        <begin position="169"/>
        <end position="192"/>
    </location>
</feature>
<feature type="compositionally biased region" description="Gly residues" evidence="1">
    <location>
        <begin position="205"/>
        <end position="219"/>
    </location>
</feature>
<feature type="region of interest" description="Disordered" evidence="1">
    <location>
        <begin position="1043"/>
        <end position="1206"/>
    </location>
</feature>
<feature type="compositionally biased region" description="Pro residues" evidence="1">
    <location>
        <begin position="1110"/>
        <end position="1126"/>
    </location>
</feature>
<dbReference type="Proteomes" id="UP000735302">
    <property type="component" value="Unassembled WGS sequence"/>
</dbReference>
<proteinExistence type="predicted"/>
<feature type="compositionally biased region" description="Low complexity" evidence="1">
    <location>
        <begin position="1148"/>
        <end position="1162"/>
    </location>
</feature>
<keyword evidence="3" id="KW-1185">Reference proteome</keyword>
<comment type="caution">
    <text evidence="2">The sequence shown here is derived from an EMBL/GenBank/DDBJ whole genome shotgun (WGS) entry which is preliminary data.</text>
</comment>
<organism evidence="2 3">
    <name type="scientific">Plakobranchus ocellatus</name>
    <dbReference type="NCBI Taxonomy" id="259542"/>
    <lineage>
        <taxon>Eukaryota</taxon>
        <taxon>Metazoa</taxon>
        <taxon>Spiralia</taxon>
        <taxon>Lophotrochozoa</taxon>
        <taxon>Mollusca</taxon>
        <taxon>Gastropoda</taxon>
        <taxon>Heterobranchia</taxon>
        <taxon>Euthyneura</taxon>
        <taxon>Panpulmonata</taxon>
        <taxon>Sacoglossa</taxon>
        <taxon>Placobranchoidea</taxon>
        <taxon>Plakobranchidae</taxon>
        <taxon>Plakobranchus</taxon>
    </lineage>
</organism>
<feature type="compositionally biased region" description="Polar residues" evidence="1">
    <location>
        <begin position="1072"/>
        <end position="1081"/>
    </location>
</feature>
<feature type="compositionally biased region" description="Low complexity" evidence="1">
    <location>
        <begin position="92"/>
        <end position="107"/>
    </location>
</feature>
<evidence type="ECO:0000256" key="1">
    <source>
        <dbReference type="SAM" id="MobiDB-lite"/>
    </source>
</evidence>
<feature type="compositionally biased region" description="Low complexity" evidence="1">
    <location>
        <begin position="193"/>
        <end position="204"/>
    </location>
</feature>
<reference evidence="2 3" key="1">
    <citation type="journal article" date="2021" name="Elife">
        <title>Chloroplast acquisition without the gene transfer in kleptoplastic sea slugs, Plakobranchus ocellatus.</title>
        <authorList>
            <person name="Maeda T."/>
            <person name="Takahashi S."/>
            <person name="Yoshida T."/>
            <person name="Shimamura S."/>
            <person name="Takaki Y."/>
            <person name="Nagai Y."/>
            <person name="Toyoda A."/>
            <person name="Suzuki Y."/>
            <person name="Arimoto A."/>
            <person name="Ishii H."/>
            <person name="Satoh N."/>
            <person name="Nishiyama T."/>
            <person name="Hasebe M."/>
            <person name="Maruyama T."/>
            <person name="Minagawa J."/>
            <person name="Obokata J."/>
            <person name="Shigenobu S."/>
        </authorList>
    </citation>
    <scope>NUCLEOTIDE SEQUENCE [LARGE SCALE GENOMIC DNA]</scope>
</reference>
<feature type="compositionally biased region" description="Basic and acidic residues" evidence="1">
    <location>
        <begin position="220"/>
        <end position="262"/>
    </location>
</feature>
<evidence type="ECO:0000313" key="3">
    <source>
        <dbReference type="Proteomes" id="UP000735302"/>
    </source>
</evidence>
<protein>
    <submittedName>
        <fullName evidence="2">Uncharacterized protein</fullName>
    </submittedName>
</protein>
<feature type="region of interest" description="Disordered" evidence="1">
    <location>
        <begin position="89"/>
        <end position="347"/>
    </location>
</feature>
<accession>A0AAV4DWN0</accession>
<feature type="compositionally biased region" description="Low complexity" evidence="1">
    <location>
        <begin position="115"/>
        <end position="133"/>
    </location>
</feature>
<evidence type="ECO:0000313" key="2">
    <source>
        <dbReference type="EMBL" id="GFO48427.1"/>
    </source>
</evidence>
<feature type="compositionally biased region" description="Gly residues" evidence="1">
    <location>
        <begin position="321"/>
        <end position="339"/>
    </location>
</feature>
<dbReference type="EMBL" id="BLXT01008389">
    <property type="protein sequence ID" value="GFO48427.1"/>
    <property type="molecule type" value="Genomic_DNA"/>
</dbReference>
<feature type="region of interest" description="Disordered" evidence="1">
    <location>
        <begin position="534"/>
        <end position="589"/>
    </location>
</feature>
<feature type="region of interest" description="Disordered" evidence="1">
    <location>
        <begin position="1"/>
        <end position="30"/>
    </location>
</feature>
<dbReference type="AlphaFoldDB" id="A0AAV4DWN0"/>
<gene>
    <name evidence="2" type="ORF">PoB_007493200</name>
</gene>
<feature type="compositionally biased region" description="Basic residues" evidence="1">
    <location>
        <begin position="1169"/>
        <end position="1178"/>
    </location>
</feature>
<feature type="compositionally biased region" description="Gly residues" evidence="1">
    <location>
        <begin position="154"/>
        <end position="166"/>
    </location>
</feature>